<keyword evidence="2" id="KW-0229">DNA integration</keyword>
<name>A0A0X8X881_HALHR</name>
<dbReference type="Gene3D" id="3.30.160.390">
    <property type="entry name" value="Integrase, DNA-binding domain"/>
    <property type="match status" value="1"/>
</dbReference>
<dbReference type="PANTHER" id="PTHR30629">
    <property type="entry name" value="PROPHAGE INTEGRASE"/>
    <property type="match status" value="1"/>
</dbReference>
<dbReference type="Proteomes" id="UP000218890">
    <property type="component" value="Chromosome"/>
</dbReference>
<evidence type="ECO:0000256" key="1">
    <source>
        <dbReference type="ARBA" id="ARBA00008857"/>
    </source>
</evidence>
<accession>A0A0X8X881</accession>
<protein>
    <submittedName>
        <fullName evidence="6">Integrase</fullName>
    </submittedName>
</protein>
<dbReference type="InterPro" id="IPR011010">
    <property type="entry name" value="DNA_brk_join_enz"/>
</dbReference>
<evidence type="ECO:0000256" key="2">
    <source>
        <dbReference type="ARBA" id="ARBA00022908"/>
    </source>
</evidence>
<dbReference type="SUPFAM" id="SSF56349">
    <property type="entry name" value="DNA breaking-rejoining enzymes"/>
    <property type="match status" value="1"/>
</dbReference>
<dbReference type="GO" id="GO:0015074">
    <property type="term" value="P:DNA integration"/>
    <property type="evidence" value="ECO:0007669"/>
    <property type="project" value="UniProtKB-KW"/>
</dbReference>
<dbReference type="PANTHER" id="PTHR30629:SF2">
    <property type="entry name" value="PROPHAGE INTEGRASE INTS-RELATED"/>
    <property type="match status" value="1"/>
</dbReference>
<dbReference type="GO" id="GO:0003677">
    <property type="term" value="F:DNA binding"/>
    <property type="evidence" value="ECO:0007669"/>
    <property type="project" value="UniProtKB-KW"/>
</dbReference>
<feature type="domain" description="Integrase DNA-binding" evidence="4">
    <location>
        <begin position="5"/>
        <end position="96"/>
    </location>
</feature>
<dbReference type="Pfam" id="PF14659">
    <property type="entry name" value="Phage_int_SAM_3"/>
    <property type="match status" value="1"/>
</dbReference>
<feature type="domain" description="Integrase SAM-like N-terminal" evidence="5">
    <location>
        <begin position="103"/>
        <end position="157"/>
    </location>
</feature>
<evidence type="ECO:0000259" key="5">
    <source>
        <dbReference type="Pfam" id="PF14659"/>
    </source>
</evidence>
<dbReference type="InterPro" id="IPR038488">
    <property type="entry name" value="Integrase_DNA-bd_sf"/>
</dbReference>
<dbReference type="KEGG" id="hhk:HH1059_06720"/>
<dbReference type="Gene3D" id="1.10.150.130">
    <property type="match status" value="1"/>
</dbReference>
<keyword evidence="3" id="KW-0238">DNA-binding</keyword>
<dbReference type="InterPro" id="IPR004107">
    <property type="entry name" value="Integrase_SAM-like_N"/>
</dbReference>
<comment type="similarity">
    <text evidence="1">Belongs to the 'phage' integrase family.</text>
</comment>
<gene>
    <name evidence="6" type="ORF">HH1059_06720</name>
</gene>
<dbReference type="InterPro" id="IPR010998">
    <property type="entry name" value="Integrase_recombinase_N"/>
</dbReference>
<proteinExistence type="inferred from homology"/>
<evidence type="ECO:0000313" key="7">
    <source>
        <dbReference type="Proteomes" id="UP000218890"/>
    </source>
</evidence>
<reference evidence="6" key="1">
    <citation type="submission" date="2016-02" db="EMBL/GenBank/DDBJ databases">
        <title>Halorhodospira halochloris DSM-1059 complete genome, version 2.</title>
        <authorList>
            <person name="Tsukatani Y."/>
        </authorList>
    </citation>
    <scope>NUCLEOTIDE SEQUENCE</scope>
    <source>
        <strain evidence="6">DSM 1059</strain>
    </source>
</reference>
<sequence>MATKLTEANIRKVFKKAKEKNQTQRLSDTKVSGLLLEARATGTGTYYYRYRDEDNKIRHLKVGKYNEVKINDARSIAQDIASRVRKGEDPQQERSTQRSSYTFEEYFYEQYLSHSRKNKKSWATEEKLLKGHVVPRIGSKKMAIIRKNDIQDIIDYMRSEEYQESSIKRTIAIVSNVFTKAIEDQVPGVTQNPVRDVKKPKDDNKKERLLSKEEIEKLLRAARKAPSQSVWVTPPSTHATADLHIVP</sequence>
<dbReference type="InterPro" id="IPR025166">
    <property type="entry name" value="Integrase_DNA_bind_dom"/>
</dbReference>
<dbReference type="EMBL" id="AP017372">
    <property type="protein sequence ID" value="BAU57359.1"/>
    <property type="molecule type" value="Genomic_DNA"/>
</dbReference>
<dbReference type="InterPro" id="IPR050808">
    <property type="entry name" value="Phage_Integrase"/>
</dbReference>
<dbReference type="RefSeq" id="WP_162549335.1">
    <property type="nucleotide sequence ID" value="NZ_AP017372.2"/>
</dbReference>
<evidence type="ECO:0000313" key="6">
    <source>
        <dbReference type="EMBL" id="BAU57359.1"/>
    </source>
</evidence>
<keyword evidence="7" id="KW-1185">Reference proteome</keyword>
<dbReference type="AlphaFoldDB" id="A0A0X8X881"/>
<dbReference type="Pfam" id="PF13356">
    <property type="entry name" value="Arm-DNA-bind_3"/>
    <property type="match status" value="1"/>
</dbReference>
<organism evidence="6 7">
    <name type="scientific">Halorhodospira halochloris</name>
    <name type="common">Ectothiorhodospira halochloris</name>
    <dbReference type="NCBI Taxonomy" id="1052"/>
    <lineage>
        <taxon>Bacteria</taxon>
        <taxon>Pseudomonadati</taxon>
        <taxon>Pseudomonadota</taxon>
        <taxon>Gammaproteobacteria</taxon>
        <taxon>Chromatiales</taxon>
        <taxon>Ectothiorhodospiraceae</taxon>
        <taxon>Halorhodospira</taxon>
    </lineage>
</organism>
<evidence type="ECO:0000256" key="3">
    <source>
        <dbReference type="ARBA" id="ARBA00023125"/>
    </source>
</evidence>
<evidence type="ECO:0000259" key="4">
    <source>
        <dbReference type="Pfam" id="PF13356"/>
    </source>
</evidence>